<sequence length="25" mass="2654">KDGSNSAHFEHTVAITLNGAEILTK</sequence>
<keyword evidence="1" id="KW-0645">Protease</keyword>
<dbReference type="Proteomes" id="UP000230837">
    <property type="component" value="Unassembled WGS sequence"/>
</dbReference>
<reference evidence="2" key="1">
    <citation type="submission" date="2017-09" db="EMBL/GenBank/DDBJ databases">
        <title>Depth-based differentiation of microbial function through sediment-hosted aquifers and enrichment of novel symbionts in the deep terrestrial subsurface.</title>
        <authorList>
            <person name="Probst A.J."/>
            <person name="Ladd B."/>
            <person name="Jarett J.K."/>
            <person name="Geller-Mcgrath D.E."/>
            <person name="Sieber C.M.K."/>
            <person name="Emerson J.B."/>
            <person name="Anantharaman K."/>
            <person name="Thomas B.C."/>
            <person name="Malmstrom R."/>
            <person name="Stieglmeier M."/>
            <person name="Klingl A."/>
            <person name="Woyke T."/>
            <person name="Ryan C.M."/>
            <person name="Banfield J.F."/>
        </authorList>
    </citation>
    <scope>NUCLEOTIDE SEQUENCE [LARGE SCALE GENOMIC DNA]</scope>
</reference>
<keyword evidence="1" id="KW-0378">Hydrolase</keyword>
<evidence type="ECO:0000313" key="1">
    <source>
        <dbReference type="EMBL" id="PIW96855.1"/>
    </source>
</evidence>
<feature type="non-terminal residue" evidence="1">
    <location>
        <position position="1"/>
    </location>
</feature>
<accession>A0A2M7INL1</accession>
<keyword evidence="1" id="KW-0031">Aminopeptidase</keyword>
<gene>
    <name evidence="1" type="ORF">COZ82_02670</name>
</gene>
<proteinExistence type="predicted"/>
<dbReference type="Gene3D" id="3.90.230.10">
    <property type="entry name" value="Creatinase/methionine aminopeptidase superfamily"/>
    <property type="match status" value="1"/>
</dbReference>
<name>A0A2M7INL1_9BACT</name>
<dbReference type="InterPro" id="IPR036005">
    <property type="entry name" value="Creatinase/aminopeptidase-like"/>
</dbReference>
<organism evidence="1 2">
    <name type="scientific">Candidatus Kaiserbacteria bacterium CG_4_8_14_3_um_filter_38_9</name>
    <dbReference type="NCBI Taxonomy" id="1974599"/>
    <lineage>
        <taxon>Bacteria</taxon>
        <taxon>Candidatus Kaiseribacteriota</taxon>
    </lineage>
</organism>
<dbReference type="EMBL" id="PFHR01000140">
    <property type="protein sequence ID" value="PIW96855.1"/>
    <property type="molecule type" value="Genomic_DNA"/>
</dbReference>
<comment type="caution">
    <text evidence="1">The sequence shown here is derived from an EMBL/GenBank/DDBJ whole genome shotgun (WGS) entry which is preliminary data.</text>
</comment>
<protein>
    <submittedName>
        <fullName evidence="1">Type I methionyl aminopeptidase</fullName>
    </submittedName>
</protein>
<dbReference type="AlphaFoldDB" id="A0A2M7INL1"/>
<dbReference type="GO" id="GO:0004177">
    <property type="term" value="F:aminopeptidase activity"/>
    <property type="evidence" value="ECO:0007669"/>
    <property type="project" value="UniProtKB-KW"/>
</dbReference>
<evidence type="ECO:0000313" key="2">
    <source>
        <dbReference type="Proteomes" id="UP000230837"/>
    </source>
</evidence>
<dbReference type="SUPFAM" id="SSF55920">
    <property type="entry name" value="Creatinase/aminopeptidase"/>
    <property type="match status" value="1"/>
</dbReference>